<evidence type="ECO:0000256" key="7">
    <source>
        <dbReference type="ARBA" id="ARBA00023157"/>
    </source>
</evidence>
<comment type="subcellular location">
    <subcellularLocation>
        <location evidence="1 9">Secreted</location>
    </subcellularLocation>
</comment>
<name>A0A8C8S6R4_9SAUR</name>
<dbReference type="GO" id="GO:0005615">
    <property type="term" value="C:extracellular space"/>
    <property type="evidence" value="ECO:0007669"/>
    <property type="project" value="UniProtKB-UniRule"/>
</dbReference>
<keyword evidence="7" id="KW-1015">Disulfide bond</keyword>
<dbReference type="GO" id="GO:0006955">
    <property type="term" value="P:immune response"/>
    <property type="evidence" value="ECO:0007669"/>
    <property type="project" value="InterPro"/>
</dbReference>
<dbReference type="Ensembl" id="ENSPCET00000017528.1">
    <property type="protein sequence ID" value="ENSPCEP00000016930.1"/>
    <property type="gene ID" value="ENSPCEG00000013310.1"/>
</dbReference>
<evidence type="ECO:0000256" key="6">
    <source>
        <dbReference type="ARBA" id="ARBA00022729"/>
    </source>
</evidence>
<dbReference type="GO" id="GO:0005125">
    <property type="term" value="F:cytokine activity"/>
    <property type="evidence" value="ECO:0007669"/>
    <property type="project" value="UniProtKB-UniRule"/>
</dbReference>
<dbReference type="PRINTS" id="PR01294">
    <property type="entry name" value="INTRLEUKIN10"/>
</dbReference>
<dbReference type="AlphaFoldDB" id="A0A8C8S6R4"/>
<feature type="chain" id="PRO_5034903197" description="Interleukin family protein" evidence="9">
    <location>
        <begin position="25"/>
        <end position="180"/>
    </location>
</feature>
<comment type="subunit">
    <text evidence="3">Homodimer. Interacts with IL10RA and IL10RB.</text>
</comment>
<protein>
    <recommendedName>
        <fullName evidence="9">Interleukin family protein</fullName>
    </recommendedName>
</protein>
<dbReference type="PROSITE" id="PS00520">
    <property type="entry name" value="INTERLEUKIN_10"/>
    <property type="match status" value="1"/>
</dbReference>
<keyword evidence="4 9" id="KW-0202">Cytokine</keyword>
<accession>A0A8C8S6R4</accession>
<evidence type="ECO:0000313" key="10">
    <source>
        <dbReference type="Ensembl" id="ENSPCEP00000016930.1"/>
    </source>
</evidence>
<reference evidence="10" key="2">
    <citation type="submission" date="2025-09" db="UniProtKB">
        <authorList>
            <consortium name="Ensembl"/>
        </authorList>
    </citation>
    <scope>IDENTIFICATION</scope>
</reference>
<keyword evidence="8" id="KW-0325">Glycoprotein</keyword>
<evidence type="ECO:0000256" key="1">
    <source>
        <dbReference type="ARBA" id="ARBA00004613"/>
    </source>
</evidence>
<comment type="function">
    <text evidence="9">Immune regulatory cytokine.</text>
</comment>
<feature type="signal peptide" evidence="9">
    <location>
        <begin position="1"/>
        <end position="24"/>
    </location>
</feature>
<keyword evidence="6 9" id="KW-0732">Signal</keyword>
<evidence type="ECO:0000256" key="5">
    <source>
        <dbReference type="ARBA" id="ARBA00022525"/>
    </source>
</evidence>
<dbReference type="InterPro" id="IPR020423">
    <property type="entry name" value="IL-10_CS"/>
</dbReference>
<evidence type="ECO:0000256" key="8">
    <source>
        <dbReference type="ARBA" id="ARBA00023180"/>
    </source>
</evidence>
<dbReference type="InterPro" id="IPR000098">
    <property type="entry name" value="IL-10"/>
</dbReference>
<evidence type="ECO:0000256" key="3">
    <source>
        <dbReference type="ARBA" id="ARBA00011144"/>
    </source>
</evidence>
<dbReference type="SUPFAM" id="SSF47266">
    <property type="entry name" value="4-helical cytokines"/>
    <property type="match status" value="1"/>
</dbReference>
<evidence type="ECO:0000256" key="9">
    <source>
        <dbReference type="RuleBase" id="RU368043"/>
    </source>
</evidence>
<dbReference type="FunFam" id="1.20.1250.10:FF:000011">
    <property type="entry name" value="Interleukin-10"/>
    <property type="match status" value="1"/>
</dbReference>
<dbReference type="Gene3D" id="1.20.1250.10">
    <property type="match status" value="1"/>
</dbReference>
<dbReference type="PANTHER" id="PTHR48482:SF5">
    <property type="entry name" value="INTERLEUKIN-10"/>
    <property type="match status" value="1"/>
</dbReference>
<evidence type="ECO:0000313" key="11">
    <source>
        <dbReference type="Proteomes" id="UP000694393"/>
    </source>
</evidence>
<keyword evidence="5 9" id="KW-0964">Secreted</keyword>
<proteinExistence type="inferred from homology"/>
<keyword evidence="11" id="KW-1185">Reference proteome</keyword>
<evidence type="ECO:0000256" key="2">
    <source>
        <dbReference type="ARBA" id="ARBA00008813"/>
    </source>
</evidence>
<dbReference type="InterPro" id="IPR020443">
    <property type="entry name" value="IL-10/19/20/24/26"/>
</dbReference>
<dbReference type="SMART" id="SM00188">
    <property type="entry name" value="IL10"/>
    <property type="match status" value="1"/>
</dbReference>
<dbReference type="Proteomes" id="UP000694393">
    <property type="component" value="Unplaced"/>
</dbReference>
<dbReference type="InterPro" id="IPR009079">
    <property type="entry name" value="4_helix_cytokine-like_core"/>
</dbReference>
<comment type="similarity">
    <text evidence="2 9">Belongs to the IL-10 family.</text>
</comment>
<reference evidence="10" key="1">
    <citation type="submission" date="2025-08" db="UniProtKB">
        <authorList>
            <consortium name="Ensembl"/>
        </authorList>
    </citation>
    <scope>IDENTIFICATION</scope>
</reference>
<dbReference type="GO" id="GO:0001817">
    <property type="term" value="P:regulation of cytokine production"/>
    <property type="evidence" value="ECO:0007669"/>
    <property type="project" value="UniProtKB-ARBA"/>
</dbReference>
<dbReference type="PANTHER" id="PTHR48482">
    <property type="entry name" value="INTERLEUKIN-19-RELATED"/>
    <property type="match status" value="1"/>
</dbReference>
<organism evidence="10 11">
    <name type="scientific">Pelusios castaneus</name>
    <name type="common">West African mud turtle</name>
    <dbReference type="NCBI Taxonomy" id="367368"/>
    <lineage>
        <taxon>Eukaryota</taxon>
        <taxon>Metazoa</taxon>
        <taxon>Chordata</taxon>
        <taxon>Craniata</taxon>
        <taxon>Vertebrata</taxon>
        <taxon>Euteleostomi</taxon>
        <taxon>Archelosauria</taxon>
        <taxon>Testudinata</taxon>
        <taxon>Testudines</taxon>
        <taxon>Pleurodira</taxon>
        <taxon>Pelomedusidae</taxon>
        <taxon>Pelusios</taxon>
    </lineage>
</organism>
<evidence type="ECO:0000256" key="4">
    <source>
        <dbReference type="ARBA" id="ARBA00022514"/>
    </source>
</evidence>
<sequence length="180" mass="21109">YSEMKLLRALISLALFVSIKDASCQLSEESCMYLPNLLPHKLRNLRIAFGEIKDYFQAKDDELDVLLLQEDLLKDFKSYLGCQSVSEMLRFYLDEVLPKAINSNRGIKQSVSSIGNALMELRQTLKRCHRFFTCENRSQTLKQIKETYDKLQEKGIYKAMGEFDIFINYIEEYLMMKMVK</sequence>
<dbReference type="Pfam" id="PF00726">
    <property type="entry name" value="IL10"/>
    <property type="match status" value="1"/>
</dbReference>